<reference evidence="1 2" key="1">
    <citation type="submission" date="2022-07" db="EMBL/GenBank/DDBJ databases">
        <authorList>
            <person name="Phongsopitanun W."/>
            <person name="Tanasupawat S."/>
        </authorList>
    </citation>
    <scope>NUCLEOTIDE SEQUENCE [LARGE SCALE GENOMIC DNA]</scope>
    <source>
        <strain evidence="1 2">RCU-064</strain>
    </source>
</reference>
<dbReference type="RefSeq" id="WP_256651179.1">
    <property type="nucleotide sequence ID" value="NZ_JANIAA010000010.1"/>
</dbReference>
<keyword evidence="2" id="KW-1185">Reference proteome</keyword>
<gene>
    <name evidence="1" type="ORF">NP777_18035</name>
</gene>
<evidence type="ECO:0000313" key="2">
    <source>
        <dbReference type="Proteomes" id="UP001204746"/>
    </source>
</evidence>
<protein>
    <submittedName>
        <fullName evidence="1">Uncharacterized protein</fullName>
    </submittedName>
</protein>
<dbReference type="Proteomes" id="UP001204746">
    <property type="component" value="Unassembled WGS sequence"/>
</dbReference>
<evidence type="ECO:0000313" key="1">
    <source>
        <dbReference type="EMBL" id="MCQ8190137.1"/>
    </source>
</evidence>
<accession>A0ABT1UYD6</accession>
<dbReference type="EMBL" id="JANIAA010000010">
    <property type="protein sequence ID" value="MCQ8190137.1"/>
    <property type="molecule type" value="Genomic_DNA"/>
</dbReference>
<sequence length="68" mass="6930">MIHLLQDVAYTGCPQVGDHGDELCVEAAAGETLAAGDGVELGVDAGRHIQWGDGQACVDAAVRPTLQG</sequence>
<proteinExistence type="predicted"/>
<organism evidence="1 2">
    <name type="scientific">Streptomyces rugosispiralis</name>
    <dbReference type="NCBI Taxonomy" id="2967341"/>
    <lineage>
        <taxon>Bacteria</taxon>
        <taxon>Bacillati</taxon>
        <taxon>Actinomycetota</taxon>
        <taxon>Actinomycetes</taxon>
        <taxon>Kitasatosporales</taxon>
        <taxon>Streptomycetaceae</taxon>
        <taxon>Streptomyces</taxon>
    </lineage>
</organism>
<name>A0ABT1UYD6_9ACTN</name>
<comment type="caution">
    <text evidence="1">The sequence shown here is derived from an EMBL/GenBank/DDBJ whole genome shotgun (WGS) entry which is preliminary data.</text>
</comment>